<dbReference type="PANTHER" id="PTHR33240:SF17">
    <property type="entry name" value="EUKARYOTIC PEPTIDE CHAIN RELEASE FACTOR GTP-BINDING SUBUNIT-LIKE"/>
    <property type="match status" value="1"/>
</dbReference>
<keyword evidence="3" id="KW-1185">Reference proteome</keyword>
<evidence type="ECO:0000313" key="3">
    <source>
        <dbReference type="Proteomes" id="UP001153076"/>
    </source>
</evidence>
<feature type="compositionally biased region" description="Polar residues" evidence="1">
    <location>
        <begin position="202"/>
        <end position="212"/>
    </location>
</feature>
<comment type="caution">
    <text evidence="2">The sequence shown here is derived from an EMBL/GenBank/DDBJ whole genome shotgun (WGS) entry which is preliminary data.</text>
</comment>
<gene>
    <name evidence="2" type="ORF">Cgig2_014191</name>
</gene>
<sequence>MLHRDSGHYRRWIHIKHHSPSYSAHNGVRWGRRPMLHLSARCSTGGRKKVASAIVRRIPINMVSFVNIITWDCLKKLKYSGREIVLLVHLTLGFRRQEVNPTGMIRLPLHFGDKAKARTPEVNFLVVDVPTTYNVILGCPGLIAFITRGHGLAIQRRGLLVAQTVLFSFSFSKRQLYLATASFDLWRFDLRSPIYPRRRTSDSQGRISTSPGQKRMASASPPSMLEQRPGKYLTRLAKDWHQQIT</sequence>
<dbReference type="Proteomes" id="UP001153076">
    <property type="component" value="Unassembled WGS sequence"/>
</dbReference>
<dbReference type="EMBL" id="JAKOGI010000551">
    <property type="protein sequence ID" value="KAJ8433282.1"/>
    <property type="molecule type" value="Genomic_DNA"/>
</dbReference>
<organism evidence="2 3">
    <name type="scientific">Carnegiea gigantea</name>
    <dbReference type="NCBI Taxonomy" id="171969"/>
    <lineage>
        <taxon>Eukaryota</taxon>
        <taxon>Viridiplantae</taxon>
        <taxon>Streptophyta</taxon>
        <taxon>Embryophyta</taxon>
        <taxon>Tracheophyta</taxon>
        <taxon>Spermatophyta</taxon>
        <taxon>Magnoliopsida</taxon>
        <taxon>eudicotyledons</taxon>
        <taxon>Gunneridae</taxon>
        <taxon>Pentapetalae</taxon>
        <taxon>Caryophyllales</taxon>
        <taxon>Cactineae</taxon>
        <taxon>Cactaceae</taxon>
        <taxon>Cactoideae</taxon>
        <taxon>Echinocereeae</taxon>
        <taxon>Carnegiea</taxon>
    </lineage>
</organism>
<proteinExistence type="predicted"/>
<reference evidence="2" key="1">
    <citation type="submission" date="2022-04" db="EMBL/GenBank/DDBJ databases">
        <title>Carnegiea gigantea Genome sequencing and assembly v2.</title>
        <authorList>
            <person name="Copetti D."/>
            <person name="Sanderson M.J."/>
            <person name="Burquez A."/>
            <person name="Wojciechowski M.F."/>
        </authorList>
    </citation>
    <scope>NUCLEOTIDE SEQUENCE</scope>
    <source>
        <strain evidence="2">SGP5-SGP5p</strain>
        <tissue evidence="2">Aerial part</tissue>
    </source>
</reference>
<evidence type="ECO:0000256" key="1">
    <source>
        <dbReference type="SAM" id="MobiDB-lite"/>
    </source>
</evidence>
<protein>
    <submittedName>
        <fullName evidence="2">Uncharacterized protein</fullName>
    </submittedName>
</protein>
<name>A0A9Q1JYD4_9CARY</name>
<evidence type="ECO:0000313" key="2">
    <source>
        <dbReference type="EMBL" id="KAJ8433282.1"/>
    </source>
</evidence>
<dbReference type="PANTHER" id="PTHR33240">
    <property type="entry name" value="OS08G0508500 PROTEIN"/>
    <property type="match status" value="1"/>
</dbReference>
<dbReference type="AlphaFoldDB" id="A0A9Q1JYD4"/>
<feature type="region of interest" description="Disordered" evidence="1">
    <location>
        <begin position="197"/>
        <end position="226"/>
    </location>
</feature>
<accession>A0A9Q1JYD4</accession>